<evidence type="ECO:0000256" key="1">
    <source>
        <dbReference type="SAM" id="MobiDB-lite"/>
    </source>
</evidence>
<feature type="region of interest" description="Disordered" evidence="1">
    <location>
        <begin position="48"/>
        <end position="75"/>
    </location>
</feature>
<protein>
    <submittedName>
        <fullName evidence="2">Uncharacterized protein</fullName>
    </submittedName>
</protein>
<accession>T1L1Q8</accession>
<dbReference type="Proteomes" id="UP000015104">
    <property type="component" value="Unassembled WGS sequence"/>
</dbReference>
<dbReference type="HOGENOM" id="CLU_2674284_0_0_1"/>
<dbReference type="Gene3D" id="3.30.2010.10">
    <property type="entry name" value="Metalloproteases ('zincins'), catalytic domain"/>
    <property type="match status" value="1"/>
</dbReference>
<dbReference type="AlphaFoldDB" id="T1L1Q8"/>
<dbReference type="eggNOG" id="KOG2719">
    <property type="taxonomic scope" value="Eukaryota"/>
</dbReference>
<evidence type="ECO:0000313" key="2">
    <source>
        <dbReference type="EnsemblMetazoa" id="tetur32g00500.1"/>
    </source>
</evidence>
<keyword evidence="3" id="KW-1185">Reference proteome</keyword>
<dbReference type="STRING" id="32264.T1L1Q8"/>
<proteinExistence type="predicted"/>
<dbReference type="EnsemblMetazoa" id="tetur32g00500.1">
    <property type="protein sequence ID" value="tetur32g00500.1"/>
    <property type="gene ID" value="tetur32g00500"/>
</dbReference>
<name>T1L1Q8_TETUR</name>
<organism evidence="2 3">
    <name type="scientific">Tetranychus urticae</name>
    <name type="common">Two-spotted spider mite</name>
    <dbReference type="NCBI Taxonomy" id="32264"/>
    <lineage>
        <taxon>Eukaryota</taxon>
        <taxon>Metazoa</taxon>
        <taxon>Ecdysozoa</taxon>
        <taxon>Arthropoda</taxon>
        <taxon>Chelicerata</taxon>
        <taxon>Arachnida</taxon>
        <taxon>Acari</taxon>
        <taxon>Acariformes</taxon>
        <taxon>Trombidiformes</taxon>
        <taxon>Prostigmata</taxon>
        <taxon>Eleutherengona</taxon>
        <taxon>Raphignathae</taxon>
        <taxon>Tetranychoidea</taxon>
        <taxon>Tetranychidae</taxon>
        <taxon>Tetranychus</taxon>
    </lineage>
</organism>
<dbReference type="EMBL" id="CAEY01000920">
    <property type="status" value="NOT_ANNOTATED_CDS"/>
    <property type="molecule type" value="Genomic_DNA"/>
</dbReference>
<reference evidence="3" key="1">
    <citation type="submission" date="2011-08" db="EMBL/GenBank/DDBJ databases">
        <authorList>
            <person name="Rombauts S."/>
        </authorList>
    </citation>
    <scope>NUCLEOTIDE SEQUENCE</scope>
    <source>
        <strain evidence="3">London</strain>
    </source>
</reference>
<reference evidence="2" key="2">
    <citation type="submission" date="2015-06" db="UniProtKB">
        <authorList>
            <consortium name="EnsemblMetazoa"/>
        </authorList>
    </citation>
    <scope>IDENTIFICATION</scope>
</reference>
<evidence type="ECO:0000313" key="3">
    <source>
        <dbReference type="Proteomes" id="UP000015104"/>
    </source>
</evidence>
<sequence>MARGLKFPPTQVYFIEGSKRSSIRNAYLSVLHKNKRINLFDTLIENPHEMSDSGAESSMDKETQGSLKVTQRYID</sequence>